<evidence type="ECO:0000313" key="1">
    <source>
        <dbReference type="EMBL" id="JAH14325.1"/>
    </source>
</evidence>
<sequence>MLNQQLLKKIRRSMFLVNPEVGKLSGFAVFSLNCSPTPPSCFQGLIEQKYYVSDVAI</sequence>
<reference evidence="1" key="1">
    <citation type="submission" date="2014-11" db="EMBL/GenBank/DDBJ databases">
        <authorList>
            <person name="Amaro Gonzalez C."/>
        </authorList>
    </citation>
    <scope>NUCLEOTIDE SEQUENCE</scope>
</reference>
<accession>A0A0E9QDD0</accession>
<proteinExistence type="predicted"/>
<organism evidence="1">
    <name type="scientific">Anguilla anguilla</name>
    <name type="common">European freshwater eel</name>
    <name type="synonym">Muraena anguilla</name>
    <dbReference type="NCBI Taxonomy" id="7936"/>
    <lineage>
        <taxon>Eukaryota</taxon>
        <taxon>Metazoa</taxon>
        <taxon>Chordata</taxon>
        <taxon>Craniata</taxon>
        <taxon>Vertebrata</taxon>
        <taxon>Euteleostomi</taxon>
        <taxon>Actinopterygii</taxon>
        <taxon>Neopterygii</taxon>
        <taxon>Teleostei</taxon>
        <taxon>Anguilliformes</taxon>
        <taxon>Anguillidae</taxon>
        <taxon>Anguilla</taxon>
    </lineage>
</organism>
<protein>
    <submittedName>
        <fullName evidence="1">Uncharacterized protein</fullName>
    </submittedName>
</protein>
<reference evidence="1" key="2">
    <citation type="journal article" date="2015" name="Fish Shellfish Immunol.">
        <title>Early steps in the European eel (Anguilla anguilla)-Vibrio vulnificus interaction in the gills: Role of the RtxA13 toxin.</title>
        <authorList>
            <person name="Callol A."/>
            <person name="Pajuelo D."/>
            <person name="Ebbesson L."/>
            <person name="Teles M."/>
            <person name="MacKenzie S."/>
            <person name="Amaro C."/>
        </authorList>
    </citation>
    <scope>NUCLEOTIDE SEQUENCE</scope>
</reference>
<dbReference type="EMBL" id="GBXM01094252">
    <property type="protein sequence ID" value="JAH14325.1"/>
    <property type="molecule type" value="Transcribed_RNA"/>
</dbReference>
<name>A0A0E9QDD0_ANGAN</name>
<dbReference type="AlphaFoldDB" id="A0A0E9QDD0"/>